<dbReference type="SUPFAM" id="SSF51366">
    <property type="entry name" value="Ribulose-phoshate binding barrel"/>
    <property type="match status" value="1"/>
</dbReference>
<organism evidence="10 11">
    <name type="scientific">Haloplanus vescus</name>
    <dbReference type="NCBI Taxonomy" id="555874"/>
    <lineage>
        <taxon>Archaea</taxon>
        <taxon>Methanobacteriati</taxon>
        <taxon>Methanobacteriota</taxon>
        <taxon>Stenosarchaea group</taxon>
        <taxon>Halobacteria</taxon>
        <taxon>Halobacteriales</taxon>
        <taxon>Haloferacaceae</taxon>
        <taxon>Haloplanus</taxon>
    </lineage>
</organism>
<evidence type="ECO:0000256" key="6">
    <source>
        <dbReference type="ARBA" id="ARBA00023141"/>
    </source>
</evidence>
<dbReference type="GO" id="GO:0004640">
    <property type="term" value="F:phosphoribosylanthranilate isomerase activity"/>
    <property type="evidence" value="ECO:0007669"/>
    <property type="project" value="UniProtKB-UniRule"/>
</dbReference>
<keyword evidence="4 8" id="KW-0028">Amino-acid biosynthesis</keyword>
<evidence type="ECO:0000256" key="4">
    <source>
        <dbReference type="ARBA" id="ARBA00022605"/>
    </source>
</evidence>
<feature type="domain" description="N-(5'phosphoribosyl) anthranilate isomerase (PRAI)" evidence="9">
    <location>
        <begin position="5"/>
        <end position="205"/>
    </location>
</feature>
<reference evidence="10 11" key="1">
    <citation type="submission" date="2016-10" db="EMBL/GenBank/DDBJ databases">
        <authorList>
            <person name="de Groot N.N."/>
        </authorList>
    </citation>
    <scope>NUCLEOTIDE SEQUENCE [LARGE SCALE GENOMIC DNA]</scope>
    <source>
        <strain evidence="10 11">CGMCC 1.8712</strain>
    </source>
</reference>
<protein>
    <recommendedName>
        <fullName evidence="8">N-(5'-phosphoribosyl)anthranilate isomerase</fullName>
        <shortName evidence="8">PRAI</shortName>
        <ecNumber evidence="8">5.3.1.24</ecNumber>
    </recommendedName>
</protein>
<dbReference type="EMBL" id="FNQT01000002">
    <property type="protein sequence ID" value="SEA12657.1"/>
    <property type="molecule type" value="Genomic_DNA"/>
</dbReference>
<evidence type="ECO:0000256" key="7">
    <source>
        <dbReference type="ARBA" id="ARBA00023235"/>
    </source>
</evidence>
<evidence type="ECO:0000256" key="5">
    <source>
        <dbReference type="ARBA" id="ARBA00022822"/>
    </source>
</evidence>
<dbReference type="HAMAP" id="MF_00135">
    <property type="entry name" value="PRAI"/>
    <property type="match status" value="1"/>
</dbReference>
<dbReference type="STRING" id="555874.SAMN04488065_1976"/>
<evidence type="ECO:0000256" key="3">
    <source>
        <dbReference type="ARBA" id="ARBA00007571"/>
    </source>
</evidence>
<dbReference type="InterPro" id="IPR001240">
    <property type="entry name" value="PRAI_dom"/>
</dbReference>
<comment type="catalytic activity">
    <reaction evidence="1 8">
        <text>N-(5-phospho-beta-D-ribosyl)anthranilate = 1-(2-carboxyphenylamino)-1-deoxy-D-ribulose 5-phosphate</text>
        <dbReference type="Rhea" id="RHEA:21540"/>
        <dbReference type="ChEBI" id="CHEBI:18277"/>
        <dbReference type="ChEBI" id="CHEBI:58613"/>
        <dbReference type="EC" id="5.3.1.24"/>
    </reaction>
</comment>
<keyword evidence="11" id="KW-1185">Reference proteome</keyword>
<evidence type="ECO:0000313" key="11">
    <source>
        <dbReference type="Proteomes" id="UP000236755"/>
    </source>
</evidence>
<dbReference type="PANTHER" id="PTHR42894:SF1">
    <property type="entry name" value="N-(5'-PHOSPHORIBOSYL)ANTHRANILATE ISOMERASE"/>
    <property type="match status" value="1"/>
</dbReference>
<name>A0A1H3YML1_9EURY</name>
<dbReference type="UniPathway" id="UPA00035">
    <property type="reaction ID" value="UER00042"/>
</dbReference>
<dbReference type="InterPro" id="IPR011060">
    <property type="entry name" value="RibuloseP-bd_barrel"/>
</dbReference>
<gene>
    <name evidence="8" type="primary">trpF</name>
    <name evidence="10" type="ORF">SAMN04488065_1976</name>
</gene>
<dbReference type="InterPro" id="IPR013785">
    <property type="entry name" value="Aldolase_TIM"/>
</dbReference>
<dbReference type="RefSeq" id="WP_092634404.1">
    <property type="nucleotide sequence ID" value="NZ_FNQT01000002.1"/>
</dbReference>
<proteinExistence type="inferred from homology"/>
<dbReference type="Pfam" id="PF00697">
    <property type="entry name" value="PRAI"/>
    <property type="match status" value="1"/>
</dbReference>
<comment type="similarity">
    <text evidence="3 8">Belongs to the TrpF family.</text>
</comment>
<evidence type="ECO:0000256" key="8">
    <source>
        <dbReference type="HAMAP-Rule" id="MF_00135"/>
    </source>
</evidence>
<dbReference type="InterPro" id="IPR044643">
    <property type="entry name" value="TrpF_fam"/>
</dbReference>
<evidence type="ECO:0000259" key="9">
    <source>
        <dbReference type="Pfam" id="PF00697"/>
    </source>
</evidence>
<dbReference type="PANTHER" id="PTHR42894">
    <property type="entry name" value="N-(5'-PHOSPHORIBOSYL)ANTHRANILATE ISOMERASE"/>
    <property type="match status" value="1"/>
</dbReference>
<evidence type="ECO:0000256" key="1">
    <source>
        <dbReference type="ARBA" id="ARBA00001164"/>
    </source>
</evidence>
<dbReference type="OrthoDB" id="27513at2157"/>
<evidence type="ECO:0000313" key="10">
    <source>
        <dbReference type="EMBL" id="SEA12657.1"/>
    </source>
</evidence>
<accession>A0A1H3YML1</accession>
<sequence>MVRSKICGVTTEADLQAVADAGADAVGILTEVSVDTPREVAPERAADLVAAAPPFLSTVLVAMPETASRAVELAGAVTPDAIQLHGDFDETDIRYIRREARADVITAVDADDPDQARRYDDVADAILLDSTTESGAGGTGETHDWQAARDLVADLSSPVVLAGGLTPANVADAVRTVDPYAVDVSSGVEQTGGEKDHDAVRSFLRNADVEVPA</sequence>
<keyword evidence="5 8" id="KW-0822">Tryptophan biosynthesis</keyword>
<dbReference type="GO" id="GO:0000162">
    <property type="term" value="P:L-tryptophan biosynthetic process"/>
    <property type="evidence" value="ECO:0007669"/>
    <property type="project" value="UniProtKB-UniRule"/>
</dbReference>
<dbReference type="EC" id="5.3.1.24" evidence="8"/>
<dbReference type="Gene3D" id="3.20.20.70">
    <property type="entry name" value="Aldolase class I"/>
    <property type="match status" value="1"/>
</dbReference>
<evidence type="ECO:0000256" key="2">
    <source>
        <dbReference type="ARBA" id="ARBA00004664"/>
    </source>
</evidence>
<comment type="pathway">
    <text evidence="2 8">Amino-acid biosynthesis; L-tryptophan biosynthesis; L-tryptophan from chorismate: step 3/5.</text>
</comment>
<keyword evidence="6 8" id="KW-0057">Aromatic amino acid biosynthesis</keyword>
<dbReference type="AlphaFoldDB" id="A0A1H3YML1"/>
<dbReference type="Proteomes" id="UP000236755">
    <property type="component" value="Unassembled WGS sequence"/>
</dbReference>
<keyword evidence="7 8" id="KW-0413">Isomerase</keyword>
<dbReference type="CDD" id="cd00405">
    <property type="entry name" value="PRAI"/>
    <property type="match status" value="1"/>
</dbReference>